<dbReference type="InterPro" id="IPR001647">
    <property type="entry name" value="HTH_TetR"/>
</dbReference>
<evidence type="ECO:0000256" key="1">
    <source>
        <dbReference type="ARBA" id="ARBA00023125"/>
    </source>
</evidence>
<feature type="domain" description="HTH tetR-type" evidence="4">
    <location>
        <begin position="4"/>
        <end position="64"/>
    </location>
</feature>
<feature type="region of interest" description="Disordered" evidence="3">
    <location>
        <begin position="202"/>
        <end position="252"/>
    </location>
</feature>
<dbReference type="Pfam" id="PF00440">
    <property type="entry name" value="TetR_N"/>
    <property type="match status" value="1"/>
</dbReference>
<evidence type="ECO:0000313" key="6">
    <source>
        <dbReference type="Proteomes" id="UP001240250"/>
    </source>
</evidence>
<keyword evidence="1 2" id="KW-0238">DNA-binding</keyword>
<organism evidence="5 6">
    <name type="scientific">Cellulomonas iranensis</name>
    <dbReference type="NCBI Taxonomy" id="76862"/>
    <lineage>
        <taxon>Bacteria</taxon>
        <taxon>Bacillati</taxon>
        <taxon>Actinomycetota</taxon>
        <taxon>Actinomycetes</taxon>
        <taxon>Micrococcales</taxon>
        <taxon>Cellulomonadaceae</taxon>
        <taxon>Cellulomonas</taxon>
    </lineage>
</organism>
<reference evidence="5 6" key="1">
    <citation type="submission" date="2023-07" db="EMBL/GenBank/DDBJ databases">
        <title>Sequencing the genomes of 1000 actinobacteria strains.</title>
        <authorList>
            <person name="Klenk H.-P."/>
        </authorList>
    </citation>
    <scope>NUCLEOTIDE SEQUENCE [LARGE SCALE GENOMIC DNA]</scope>
    <source>
        <strain evidence="5 6">DSM 14785</strain>
    </source>
</reference>
<dbReference type="EMBL" id="JAUSVM010000001">
    <property type="protein sequence ID" value="MDQ0424908.1"/>
    <property type="molecule type" value="Genomic_DNA"/>
</dbReference>
<dbReference type="RefSeq" id="WP_169798661.1">
    <property type="nucleotide sequence ID" value="NZ_JAUSVM010000001.1"/>
</dbReference>
<evidence type="ECO:0000313" key="5">
    <source>
        <dbReference type="EMBL" id="MDQ0424908.1"/>
    </source>
</evidence>
<dbReference type="PROSITE" id="PS50977">
    <property type="entry name" value="HTH_TETR_2"/>
    <property type="match status" value="1"/>
</dbReference>
<evidence type="ECO:0000256" key="3">
    <source>
        <dbReference type="SAM" id="MobiDB-lite"/>
    </source>
</evidence>
<evidence type="ECO:0000256" key="2">
    <source>
        <dbReference type="PROSITE-ProRule" id="PRU00335"/>
    </source>
</evidence>
<feature type="DNA-binding region" description="H-T-H motif" evidence="2">
    <location>
        <begin position="27"/>
        <end position="46"/>
    </location>
</feature>
<dbReference type="InterPro" id="IPR009057">
    <property type="entry name" value="Homeodomain-like_sf"/>
</dbReference>
<accession>A0ABU0GHR7</accession>
<sequence>MSIEDRRRQLVAAAVRVVARDGVAGASTRAVTAEAGIPLGSLHYAFGSREALLDAVLAHTLEGELKAIERAGFPTGAPGTDLLRAHVVTGLGRYLDLLCAEPSRETALLDLFLWSMRRSDGRGTLPLYRTYYAMAADVLTDAATSCGCTWTLPVEQVARLLVVTVDGLTTTWLADGDTLAARTTIELHARMLASLATPAAPQEAAAEPVTGEPVAAEPDVASGTVVPDPPVDADGPVAPAVPAPEDPAAPAV</sequence>
<protein>
    <submittedName>
        <fullName evidence="5">AcrR family transcriptional regulator</fullName>
    </submittedName>
</protein>
<dbReference type="InterPro" id="IPR050109">
    <property type="entry name" value="HTH-type_TetR-like_transc_reg"/>
</dbReference>
<dbReference type="Gene3D" id="1.10.357.10">
    <property type="entry name" value="Tetracycline Repressor, domain 2"/>
    <property type="match status" value="1"/>
</dbReference>
<dbReference type="PANTHER" id="PTHR30055:SF231">
    <property type="entry name" value="TRANSCRIPTIONAL REGULATORY PROTEIN (PROBABLY DEOR-FAMILY)-RELATED"/>
    <property type="match status" value="1"/>
</dbReference>
<dbReference type="PANTHER" id="PTHR30055">
    <property type="entry name" value="HTH-TYPE TRANSCRIPTIONAL REGULATOR RUTR"/>
    <property type="match status" value="1"/>
</dbReference>
<dbReference type="SUPFAM" id="SSF46689">
    <property type="entry name" value="Homeodomain-like"/>
    <property type="match status" value="1"/>
</dbReference>
<gene>
    <name evidence="5" type="ORF">JO380_001289</name>
</gene>
<dbReference type="Proteomes" id="UP001240250">
    <property type="component" value="Unassembled WGS sequence"/>
</dbReference>
<dbReference type="InterPro" id="IPR036271">
    <property type="entry name" value="Tet_transcr_reg_TetR-rel_C_sf"/>
</dbReference>
<comment type="caution">
    <text evidence="5">The sequence shown here is derived from an EMBL/GenBank/DDBJ whole genome shotgun (WGS) entry which is preliminary data.</text>
</comment>
<evidence type="ECO:0000259" key="4">
    <source>
        <dbReference type="PROSITE" id="PS50977"/>
    </source>
</evidence>
<name>A0ABU0GHR7_9CELL</name>
<dbReference type="SUPFAM" id="SSF48498">
    <property type="entry name" value="Tetracyclin repressor-like, C-terminal domain"/>
    <property type="match status" value="1"/>
</dbReference>
<proteinExistence type="predicted"/>
<feature type="compositionally biased region" description="Pro residues" evidence="3">
    <location>
        <begin position="239"/>
        <end position="252"/>
    </location>
</feature>
<keyword evidence="6" id="KW-1185">Reference proteome</keyword>